<feature type="region of interest" description="Disordered" evidence="1">
    <location>
        <begin position="1"/>
        <end position="92"/>
    </location>
</feature>
<dbReference type="EMBL" id="PYAL01000001">
    <property type="protein sequence ID" value="RXN92933.1"/>
    <property type="molecule type" value="Genomic_DNA"/>
</dbReference>
<name>A0A4Q1HQT1_9BURK</name>
<proteinExistence type="predicted"/>
<protein>
    <submittedName>
        <fullName evidence="2">Uncharacterized protein</fullName>
    </submittedName>
</protein>
<gene>
    <name evidence="2" type="ORF">C7R54_04135</name>
</gene>
<sequence length="92" mass="10163">MGNLLMNKRRNTQTSTDDRADPPRETGLNARIFPPTSPVEVPRLPPRKTPAAGTSSTDAATAHAPVELDEDHNWADNTRPAPYKKKVRTSIF</sequence>
<feature type="compositionally biased region" description="Basic residues" evidence="1">
    <location>
        <begin position="82"/>
        <end position="92"/>
    </location>
</feature>
<evidence type="ECO:0000313" key="2">
    <source>
        <dbReference type="EMBL" id="RXN92933.1"/>
    </source>
</evidence>
<dbReference type="AlphaFoldDB" id="A0A4Q1HQT1"/>
<evidence type="ECO:0000256" key="1">
    <source>
        <dbReference type="SAM" id="MobiDB-lite"/>
    </source>
</evidence>
<accession>A0A4Q1HQT1</accession>
<organism evidence="2 3">
    <name type="scientific">Achromobacter aloeverae</name>
    <dbReference type="NCBI Taxonomy" id="1750518"/>
    <lineage>
        <taxon>Bacteria</taxon>
        <taxon>Pseudomonadati</taxon>
        <taxon>Pseudomonadota</taxon>
        <taxon>Betaproteobacteria</taxon>
        <taxon>Burkholderiales</taxon>
        <taxon>Alcaligenaceae</taxon>
        <taxon>Achromobacter</taxon>
    </lineage>
</organism>
<reference evidence="2 3" key="1">
    <citation type="journal article" date="2017" name="Int. J. Syst. Evol. Microbiol.">
        <title>Achromobacter aloeverae sp. nov., isolated from the root of Aloe vera (L.) Burm.f.</title>
        <authorList>
            <person name="Kuncharoen N."/>
            <person name="Muramatsu Y."/>
            <person name="Shibata C."/>
            <person name="Kamakura Y."/>
            <person name="Nakagawa Y."/>
            <person name="Tanasupawat S."/>
        </authorList>
    </citation>
    <scope>NUCLEOTIDE SEQUENCE [LARGE SCALE GENOMIC DNA]</scope>
    <source>
        <strain evidence="2 3">AVA-1</strain>
    </source>
</reference>
<feature type="compositionally biased region" description="Low complexity" evidence="1">
    <location>
        <begin position="49"/>
        <end position="65"/>
    </location>
</feature>
<evidence type="ECO:0000313" key="3">
    <source>
        <dbReference type="Proteomes" id="UP000290849"/>
    </source>
</evidence>
<comment type="caution">
    <text evidence="2">The sequence shown here is derived from an EMBL/GenBank/DDBJ whole genome shotgun (WGS) entry which is preliminary data.</text>
</comment>
<keyword evidence="3" id="KW-1185">Reference proteome</keyword>
<dbReference type="Proteomes" id="UP000290849">
    <property type="component" value="Unassembled WGS sequence"/>
</dbReference>